<dbReference type="Gene3D" id="1.10.3020.20">
    <property type="match status" value="1"/>
</dbReference>
<evidence type="ECO:0000313" key="6">
    <source>
        <dbReference type="EMBL" id="PKX91316.1"/>
    </source>
</evidence>
<reference evidence="7" key="1">
    <citation type="journal article" date="2018" name="Proc. Natl. Acad. Sci. U.S.A.">
        <title>Linking secondary metabolites to gene clusters through genome sequencing of six diverse Aspergillus species.</title>
        <authorList>
            <person name="Kaerboelling I."/>
            <person name="Vesth T.C."/>
            <person name="Frisvad J.C."/>
            <person name="Nybo J.L."/>
            <person name="Theobald S."/>
            <person name="Kuo A."/>
            <person name="Bowyer P."/>
            <person name="Matsuda Y."/>
            <person name="Mondo S."/>
            <person name="Lyhne E.K."/>
            <person name="Kogle M.E."/>
            <person name="Clum A."/>
            <person name="Lipzen A."/>
            <person name="Salamov A."/>
            <person name="Ngan C.Y."/>
            <person name="Daum C."/>
            <person name="Chiniquy J."/>
            <person name="Barry K."/>
            <person name="LaButti K."/>
            <person name="Haridas S."/>
            <person name="Simmons B.A."/>
            <person name="Magnuson J.K."/>
            <person name="Mortensen U.H."/>
            <person name="Larsen T.O."/>
            <person name="Grigoriev I.V."/>
            <person name="Baker S.E."/>
            <person name="Andersen M.R."/>
        </authorList>
    </citation>
    <scope>NUCLEOTIDE SEQUENCE [LARGE SCALE GENOMIC DNA]</scope>
    <source>
        <strain evidence="7">IBT 16806</strain>
    </source>
</reference>
<sequence length="713" mass="80008">MCVEGIFPDVVGLSYRSGTHEGVTTDLFKIFYEPGANITFSIGDIVLGESVGKDYISVFDLVPPGTPAFDPKVINRARLLFSLSSAQGFESPVVIDGQTRDVVGEYAWKINLDSDNTSDLDDALFCICSKLDIPYKTVSHTRNHLRRAAAGFKVMRDIPIPTRDGGNILGDVYLPLQHRKRFPVLMSCTIYGRRVFYSGPDLDDEDDIAAFEKAEDEWHSTAEDVPVRVPRGSWSPSWEAQRGFENIATFNTFTYVPHGYAMVKVDPRGVSQTPGIRGVPGELTQNFYDAVQWATEQSWSNGNIALVGSSYGANVQWNVASLRPKGLKCFVPYATDIDLYRDAAYIGGVPAGHYIADWYRRVQLCSPKWTDHQDILSIMKDHPCYDGLWDMMKSKPGPMDVPCFLAAAQIFMVHGRGAYEAWGSRNPDNTHLQLVDCNYYPLPSREASGKILQFLDHHLKGTKYPIPERVGIQMRLGYKQWYWRKESDWPVPGTRYSKWHLRSDGTVSTEAENSPEVQFAYAARVPPSGKSGESFHSAPFEDDIEFAGHFKAVLSISANVPDADFVVMLWAVNEDGSVVPYSSKGEPEPLAKGFLRASHRQTDPLRSTPERPWHTHTREDNAPLQPNEVVQLDIEVLPAAARIRKGWSLRVDICPSEYQPNIPRYNPAKMREWYGEMHHDDGGVNAIHVGNGRPNYIVCPVVPLVEGYRNLIQ</sequence>
<dbReference type="GeneID" id="36532376"/>
<keyword evidence="3" id="KW-0624">Polysaccharide degradation</keyword>
<dbReference type="InterPro" id="IPR050585">
    <property type="entry name" value="Xaa-Pro_dipeptidyl-ppase/CocE"/>
</dbReference>
<dbReference type="GO" id="GO:0000272">
    <property type="term" value="P:polysaccharide catabolic process"/>
    <property type="evidence" value="ECO:0007669"/>
    <property type="project" value="UniProtKB-KW"/>
</dbReference>
<evidence type="ECO:0000256" key="1">
    <source>
        <dbReference type="ARBA" id="ARBA00022801"/>
    </source>
</evidence>
<keyword evidence="1 6" id="KW-0378">Hydrolase</keyword>
<dbReference type="InterPro" id="IPR029058">
    <property type="entry name" value="AB_hydrolase_fold"/>
</dbReference>
<feature type="domain" description="Xaa-Pro dipeptidyl-peptidase C-terminal" evidence="5">
    <location>
        <begin position="452"/>
        <end position="688"/>
    </location>
</feature>
<dbReference type="InterPro" id="IPR005674">
    <property type="entry name" value="CocE/Ser_esterase"/>
</dbReference>
<evidence type="ECO:0000259" key="5">
    <source>
        <dbReference type="SMART" id="SM00939"/>
    </source>
</evidence>
<dbReference type="InterPro" id="IPR008979">
    <property type="entry name" value="Galactose-bd-like_sf"/>
</dbReference>
<dbReference type="GO" id="GO:0008239">
    <property type="term" value="F:dipeptidyl-peptidase activity"/>
    <property type="evidence" value="ECO:0007669"/>
    <property type="project" value="InterPro"/>
</dbReference>
<name>A0A2I1C0Z7_ASPN1</name>
<evidence type="ECO:0000256" key="4">
    <source>
        <dbReference type="SAM" id="MobiDB-lite"/>
    </source>
</evidence>
<evidence type="ECO:0000313" key="7">
    <source>
        <dbReference type="Proteomes" id="UP000234474"/>
    </source>
</evidence>
<proteinExistence type="predicted"/>
<dbReference type="Gene3D" id="2.60.120.260">
    <property type="entry name" value="Galactose-binding domain-like"/>
    <property type="match status" value="1"/>
</dbReference>
<dbReference type="STRING" id="1392255.A0A2I1C0Z7"/>
<dbReference type="VEuPathDB" id="FungiDB:P174DRAFT_422497"/>
<feature type="region of interest" description="Disordered" evidence="4">
    <location>
        <begin position="602"/>
        <end position="621"/>
    </location>
</feature>
<dbReference type="Proteomes" id="UP000234474">
    <property type="component" value="Unassembled WGS sequence"/>
</dbReference>
<dbReference type="AlphaFoldDB" id="A0A2I1C0Z7"/>
<comment type="caution">
    <text evidence="6">The sequence shown here is derived from an EMBL/GenBank/DDBJ whole genome shotgun (WGS) entry which is preliminary data.</text>
</comment>
<keyword evidence="7" id="KW-1185">Reference proteome</keyword>
<dbReference type="OMA" id="AEDEWHS"/>
<dbReference type="PANTHER" id="PTHR43056:SF10">
    <property type="entry name" value="COCE_NOND FAMILY, PUTATIVE (AFU_ORTHOLOGUE AFUA_7G00600)-RELATED"/>
    <property type="match status" value="1"/>
</dbReference>
<dbReference type="InterPro" id="IPR000383">
    <property type="entry name" value="Xaa-Pro-like_dom"/>
</dbReference>
<dbReference type="InterPro" id="IPR013736">
    <property type="entry name" value="Xaa-Pro_dipept_C"/>
</dbReference>
<dbReference type="EMBL" id="MSZS01000006">
    <property type="protein sequence ID" value="PKX91316.1"/>
    <property type="molecule type" value="Genomic_DNA"/>
</dbReference>
<dbReference type="Pfam" id="PF08530">
    <property type="entry name" value="PepX_C"/>
    <property type="match status" value="1"/>
</dbReference>
<evidence type="ECO:0000256" key="2">
    <source>
        <dbReference type="ARBA" id="ARBA00023277"/>
    </source>
</evidence>
<dbReference type="Pfam" id="PF02129">
    <property type="entry name" value="Peptidase_S15"/>
    <property type="match status" value="1"/>
</dbReference>
<keyword evidence="2" id="KW-0119">Carbohydrate metabolism</keyword>
<dbReference type="RefSeq" id="XP_024679911.1">
    <property type="nucleotide sequence ID" value="XM_024825051.1"/>
</dbReference>
<dbReference type="OrthoDB" id="416441at2759"/>
<gene>
    <name evidence="6" type="ORF">P174DRAFT_422497</name>
</gene>
<dbReference type="SUPFAM" id="SSF49785">
    <property type="entry name" value="Galactose-binding domain-like"/>
    <property type="match status" value="1"/>
</dbReference>
<dbReference type="SUPFAM" id="SSF53474">
    <property type="entry name" value="alpha/beta-Hydrolases"/>
    <property type="match status" value="1"/>
</dbReference>
<organism evidence="6 7">
    <name type="scientific">Aspergillus novofumigatus (strain IBT 16806)</name>
    <dbReference type="NCBI Taxonomy" id="1392255"/>
    <lineage>
        <taxon>Eukaryota</taxon>
        <taxon>Fungi</taxon>
        <taxon>Dikarya</taxon>
        <taxon>Ascomycota</taxon>
        <taxon>Pezizomycotina</taxon>
        <taxon>Eurotiomycetes</taxon>
        <taxon>Eurotiomycetidae</taxon>
        <taxon>Eurotiales</taxon>
        <taxon>Aspergillaceae</taxon>
        <taxon>Aspergillus</taxon>
        <taxon>Aspergillus subgen. Fumigati</taxon>
    </lineage>
</organism>
<dbReference type="Gene3D" id="3.40.50.1820">
    <property type="entry name" value="alpha/beta hydrolase"/>
    <property type="match status" value="1"/>
</dbReference>
<accession>A0A2I1C0Z7</accession>
<evidence type="ECO:0000256" key="3">
    <source>
        <dbReference type="ARBA" id="ARBA00023326"/>
    </source>
</evidence>
<dbReference type="NCBIfam" id="TIGR00976">
    <property type="entry name" value="CocE_NonD"/>
    <property type="match status" value="1"/>
</dbReference>
<protein>
    <submittedName>
        <fullName evidence="6">Alpha/beta-hydrolase</fullName>
    </submittedName>
</protein>
<dbReference type="PANTHER" id="PTHR43056">
    <property type="entry name" value="PEPTIDASE S9 PROLYL OLIGOPEPTIDASE"/>
    <property type="match status" value="1"/>
</dbReference>
<dbReference type="SMART" id="SM00939">
    <property type="entry name" value="PepX_C"/>
    <property type="match status" value="1"/>
</dbReference>